<dbReference type="SUPFAM" id="SSF52788">
    <property type="entry name" value="Phosphotyrosine protein phosphatases I"/>
    <property type="match status" value="1"/>
</dbReference>
<dbReference type="InterPro" id="IPR023485">
    <property type="entry name" value="Ptyr_pPase"/>
</dbReference>
<dbReference type="SMART" id="SM00226">
    <property type="entry name" value="LMWPc"/>
    <property type="match status" value="1"/>
</dbReference>
<dbReference type="GO" id="GO:0004725">
    <property type="term" value="F:protein tyrosine phosphatase activity"/>
    <property type="evidence" value="ECO:0007669"/>
    <property type="project" value="UniProtKB-EC"/>
</dbReference>
<dbReference type="CDD" id="cd04301">
    <property type="entry name" value="NAT_SF"/>
    <property type="match status" value="1"/>
</dbReference>
<reference evidence="3" key="2">
    <citation type="journal article" date="2014" name="ISME J.">
        <title>Microbial stratification in low pH oxic and suboxic macroscopic growths along an acid mine drainage.</title>
        <authorList>
            <person name="Mendez-Garcia C."/>
            <person name="Mesa V."/>
            <person name="Sprenger R.R."/>
            <person name="Richter M."/>
            <person name="Diez M.S."/>
            <person name="Solano J."/>
            <person name="Bargiela R."/>
            <person name="Golyshina O.V."/>
            <person name="Manteca A."/>
            <person name="Ramos J.L."/>
            <person name="Gallego J.R."/>
            <person name="Llorente I."/>
            <person name="Martins Dos Santos V.A."/>
            <person name="Jensen O.N."/>
            <person name="Pelaez A.I."/>
            <person name="Sanchez J."/>
            <person name="Ferrer M."/>
        </authorList>
    </citation>
    <scope>NUCLEOTIDE SEQUENCE</scope>
</reference>
<keyword evidence="1" id="KW-0059">Arsenical resistance</keyword>
<dbReference type="PANTHER" id="PTHR43428">
    <property type="entry name" value="ARSENATE REDUCTASE"/>
    <property type="match status" value="1"/>
</dbReference>
<dbReference type="InterPro" id="IPR000182">
    <property type="entry name" value="GNAT_dom"/>
</dbReference>
<comment type="caution">
    <text evidence="3">The sequence shown here is derived from an EMBL/GenBank/DDBJ whole genome shotgun (WGS) entry which is preliminary data.</text>
</comment>
<dbReference type="CDD" id="cd16345">
    <property type="entry name" value="LMWP_ArsC"/>
    <property type="match status" value="1"/>
</dbReference>
<keyword evidence="3" id="KW-0378">Hydrolase</keyword>
<dbReference type="NCBIfam" id="NF040501">
    <property type="entry name" value="resist_ArsN2"/>
    <property type="match status" value="1"/>
</dbReference>
<dbReference type="EMBL" id="AUZY01001126">
    <property type="protein sequence ID" value="EQD76144.1"/>
    <property type="molecule type" value="Genomic_DNA"/>
</dbReference>
<evidence type="ECO:0000259" key="2">
    <source>
        <dbReference type="PROSITE" id="PS51186"/>
    </source>
</evidence>
<sequence>MALTITPFDSADEAWIRTLLASAHLTTADMTTGLLGNFVVAREGQSRIGIAGVELHGTSGLLRSVVVETSARGTGVGRRLVQAIEVHARAHGIRQLFLLTQTARDFFARLGYHPLARSEAPAAIQATREFVKLCPASCECMTKSLERPTHHVLFLCTGNSARSILAEAILNHLAQPEARIRAFSAGSEPKTCIHPLALEILEENHLPTAGLRTKSWSESDQPDAPRMDFVFTLCDQAARETCPVWPGHPVTVHWGLSDPAAVTGSADRRRQAFRETYRVLYRRIVLFLDSPLDLSDRPALKTRLQEIGQL</sequence>
<proteinExistence type="predicted"/>
<dbReference type="PANTHER" id="PTHR43428:SF1">
    <property type="entry name" value="ARSENATE REDUCTASE"/>
    <property type="match status" value="1"/>
</dbReference>
<feature type="domain" description="N-acetyltransferase" evidence="2">
    <location>
        <begin position="1"/>
        <end position="134"/>
    </location>
</feature>
<evidence type="ECO:0000313" key="3">
    <source>
        <dbReference type="EMBL" id="EQD64352.1"/>
    </source>
</evidence>
<dbReference type="Gene3D" id="3.40.630.30">
    <property type="match status" value="1"/>
</dbReference>
<dbReference type="PROSITE" id="PS51186">
    <property type="entry name" value="GNAT"/>
    <property type="match status" value="1"/>
</dbReference>
<name>T1B398_9ZZZZ</name>
<dbReference type="Pfam" id="PF01451">
    <property type="entry name" value="LMWPc"/>
    <property type="match status" value="1"/>
</dbReference>
<evidence type="ECO:0000256" key="1">
    <source>
        <dbReference type="ARBA" id="ARBA00022849"/>
    </source>
</evidence>
<dbReference type="Pfam" id="PF13508">
    <property type="entry name" value="Acetyltransf_7"/>
    <property type="match status" value="1"/>
</dbReference>
<organism evidence="3">
    <name type="scientific">mine drainage metagenome</name>
    <dbReference type="NCBI Taxonomy" id="410659"/>
    <lineage>
        <taxon>unclassified sequences</taxon>
        <taxon>metagenomes</taxon>
        <taxon>ecological metagenomes</taxon>
    </lineage>
</organism>
<dbReference type="AlphaFoldDB" id="T1B398"/>
<dbReference type="Gene3D" id="3.40.50.2300">
    <property type="match status" value="1"/>
</dbReference>
<gene>
    <name evidence="4" type="ORF">B1B_01891</name>
    <name evidence="3" type="ORF">B2A_02050</name>
</gene>
<accession>T1B398</accession>
<dbReference type="InterPro" id="IPR036196">
    <property type="entry name" value="Ptyr_pPase_sf"/>
</dbReference>
<dbReference type="SUPFAM" id="SSF55729">
    <property type="entry name" value="Acyl-CoA N-acyltransferases (Nat)"/>
    <property type="match status" value="1"/>
</dbReference>
<dbReference type="GO" id="GO:0046685">
    <property type="term" value="P:response to arsenic-containing substance"/>
    <property type="evidence" value="ECO:0007669"/>
    <property type="project" value="UniProtKB-KW"/>
</dbReference>
<evidence type="ECO:0000313" key="4">
    <source>
        <dbReference type="EMBL" id="EQD76144.1"/>
    </source>
</evidence>
<dbReference type="GO" id="GO:0016747">
    <property type="term" value="F:acyltransferase activity, transferring groups other than amino-acyl groups"/>
    <property type="evidence" value="ECO:0007669"/>
    <property type="project" value="InterPro"/>
</dbReference>
<reference evidence="3" key="1">
    <citation type="submission" date="2013-08" db="EMBL/GenBank/DDBJ databases">
        <authorList>
            <person name="Mendez C."/>
            <person name="Richter M."/>
            <person name="Ferrer M."/>
            <person name="Sanchez J."/>
        </authorList>
    </citation>
    <scope>NUCLEOTIDE SEQUENCE</scope>
</reference>
<dbReference type="EMBL" id="AUZZ01001438">
    <property type="protein sequence ID" value="EQD64352.1"/>
    <property type="molecule type" value="Genomic_DNA"/>
</dbReference>
<protein>
    <submittedName>
        <fullName evidence="3">Protein-tyrosine phosphatase, low molecular weight</fullName>
        <ecNumber evidence="3">3.1.3.48</ecNumber>
    </submittedName>
</protein>
<dbReference type="EC" id="3.1.3.48" evidence="3"/>
<dbReference type="InterPro" id="IPR016181">
    <property type="entry name" value="Acyl_CoA_acyltransferase"/>
</dbReference>